<proteinExistence type="predicted"/>
<dbReference type="AlphaFoldDB" id="A0A438KM45"/>
<gene>
    <name evidence="2" type="ORF">CK203_001562</name>
</gene>
<name>A0A438KM45_VITVI</name>
<evidence type="ECO:0000256" key="1">
    <source>
        <dbReference type="SAM" id="MobiDB-lite"/>
    </source>
</evidence>
<dbReference type="PANTHER" id="PTHR36759:SF1">
    <property type="entry name" value="DYNEIN BETA CHAIN, CILIARY PROTEIN"/>
    <property type="match status" value="1"/>
</dbReference>
<accession>A0A438KM45</accession>
<evidence type="ECO:0000313" key="2">
    <source>
        <dbReference type="EMBL" id="RVX22279.1"/>
    </source>
</evidence>
<protein>
    <submittedName>
        <fullName evidence="2">Uncharacterized protein</fullName>
    </submittedName>
</protein>
<feature type="region of interest" description="Disordered" evidence="1">
    <location>
        <begin position="1"/>
        <end position="55"/>
    </location>
</feature>
<organism evidence="2 3">
    <name type="scientific">Vitis vinifera</name>
    <name type="common">Grape</name>
    <dbReference type="NCBI Taxonomy" id="29760"/>
    <lineage>
        <taxon>Eukaryota</taxon>
        <taxon>Viridiplantae</taxon>
        <taxon>Streptophyta</taxon>
        <taxon>Embryophyta</taxon>
        <taxon>Tracheophyta</taxon>
        <taxon>Spermatophyta</taxon>
        <taxon>Magnoliopsida</taxon>
        <taxon>eudicotyledons</taxon>
        <taxon>Gunneridae</taxon>
        <taxon>Pentapetalae</taxon>
        <taxon>rosids</taxon>
        <taxon>Vitales</taxon>
        <taxon>Vitaceae</taxon>
        <taxon>Viteae</taxon>
        <taxon>Vitis</taxon>
    </lineage>
</organism>
<sequence>MGQAFRRASGSVRRADLDPSSSSHLKNVGDRRPPVVPVDKVGVSKTRDDIGSGSSGKNFLLKGAPRFNSENVLEERDPQYDAMLSQMVGRIRSKSGGRLEMGEVLKKSIDCLKVFFIWRVHELEVSNSSYLTQKGLRQIQLGQVIPSSANTLNLASNLVSLSKSNVYFLCDTKITSFDLANSIPEKYLKVRLIAPYRSLAVWDSVEERMRKKLARWKSQYISKGGRITLIRSTLASMSIYFMSMLSMPRKSLSILNKALLCKWSWRFAIEREAFWNQVIKGKYGEEQGGWSSKEARGGYGMGCGKLLGRNGEVVRSRLFFVVGNGQRDAWVKDVWRCNEGGGSWSPLFFRPFNDWELDEWVMPATTIKEMFSGWNGTFVGKKGKGVWRASPLCLFGRFGRQGTKLLLRKKSYQFKGLSLLLAALRALAFC</sequence>
<dbReference type="PANTHER" id="PTHR36759">
    <property type="entry name" value="DYNEIN BETA CHAIN, CILIARY PROTEIN"/>
    <property type="match status" value="1"/>
</dbReference>
<evidence type="ECO:0000313" key="3">
    <source>
        <dbReference type="Proteomes" id="UP000288805"/>
    </source>
</evidence>
<dbReference type="Proteomes" id="UP000288805">
    <property type="component" value="Unassembled WGS sequence"/>
</dbReference>
<comment type="caution">
    <text evidence="2">The sequence shown here is derived from an EMBL/GenBank/DDBJ whole genome shotgun (WGS) entry which is preliminary data.</text>
</comment>
<dbReference type="EMBL" id="QGNW01000004">
    <property type="protein sequence ID" value="RVX22279.1"/>
    <property type="molecule type" value="Genomic_DNA"/>
</dbReference>
<reference evidence="2 3" key="1">
    <citation type="journal article" date="2018" name="PLoS Genet.">
        <title>Population sequencing reveals clonal diversity and ancestral inbreeding in the grapevine cultivar Chardonnay.</title>
        <authorList>
            <person name="Roach M.J."/>
            <person name="Johnson D.L."/>
            <person name="Bohlmann J."/>
            <person name="van Vuuren H.J."/>
            <person name="Jones S.J."/>
            <person name="Pretorius I.S."/>
            <person name="Schmidt S.A."/>
            <person name="Borneman A.R."/>
        </authorList>
    </citation>
    <scope>NUCLEOTIDE SEQUENCE [LARGE SCALE GENOMIC DNA]</scope>
    <source>
        <strain evidence="3">cv. Chardonnay</strain>
        <tissue evidence="2">Leaf</tissue>
    </source>
</reference>